<keyword evidence="1" id="KW-1133">Transmembrane helix</keyword>
<evidence type="ECO:0000313" key="2">
    <source>
        <dbReference type="EMBL" id="KAK5885163.1"/>
    </source>
</evidence>
<keyword evidence="3" id="KW-1185">Reference proteome</keyword>
<evidence type="ECO:0000256" key="1">
    <source>
        <dbReference type="SAM" id="Phobius"/>
    </source>
</evidence>
<sequence>MFHLADKLGALCPCHTCDDKVGAHRPCHIHDDSNQTDIDKKVEGYDMGYTEVEEDNMGSTAITFILLFLITLLFSIGTTAFKVK</sequence>
<feature type="transmembrane region" description="Helical" evidence="1">
    <location>
        <begin position="61"/>
        <end position="81"/>
    </location>
</feature>
<dbReference type="AlphaFoldDB" id="A0AAN8BH66"/>
<dbReference type="EMBL" id="JAULUE010002060">
    <property type="protein sequence ID" value="KAK5885163.1"/>
    <property type="molecule type" value="Genomic_DNA"/>
</dbReference>
<organism evidence="2 3">
    <name type="scientific">Champsocephalus esox</name>
    <name type="common">pike icefish</name>
    <dbReference type="NCBI Taxonomy" id="159716"/>
    <lineage>
        <taxon>Eukaryota</taxon>
        <taxon>Metazoa</taxon>
        <taxon>Chordata</taxon>
        <taxon>Craniata</taxon>
        <taxon>Vertebrata</taxon>
        <taxon>Euteleostomi</taxon>
        <taxon>Actinopterygii</taxon>
        <taxon>Neopterygii</taxon>
        <taxon>Teleostei</taxon>
        <taxon>Neoteleostei</taxon>
        <taxon>Acanthomorphata</taxon>
        <taxon>Eupercaria</taxon>
        <taxon>Perciformes</taxon>
        <taxon>Notothenioidei</taxon>
        <taxon>Channichthyidae</taxon>
        <taxon>Champsocephalus</taxon>
    </lineage>
</organism>
<protein>
    <submittedName>
        <fullName evidence="2">Uncharacterized protein</fullName>
    </submittedName>
</protein>
<reference evidence="2 3" key="1">
    <citation type="journal article" date="2023" name="Mol. Biol. Evol.">
        <title>Genomics of Secondarily Temperate Adaptation in the Only Non-Antarctic Icefish.</title>
        <authorList>
            <person name="Rivera-Colon A.G."/>
            <person name="Rayamajhi N."/>
            <person name="Minhas B.F."/>
            <person name="Madrigal G."/>
            <person name="Bilyk K.T."/>
            <person name="Yoon V."/>
            <person name="Hune M."/>
            <person name="Gregory S."/>
            <person name="Cheng C.H.C."/>
            <person name="Catchen J.M."/>
        </authorList>
    </citation>
    <scope>NUCLEOTIDE SEQUENCE [LARGE SCALE GENOMIC DNA]</scope>
    <source>
        <strain evidence="2">JC2023a</strain>
    </source>
</reference>
<comment type="caution">
    <text evidence="2">The sequence shown here is derived from an EMBL/GenBank/DDBJ whole genome shotgun (WGS) entry which is preliminary data.</text>
</comment>
<keyword evidence="1" id="KW-0812">Transmembrane</keyword>
<evidence type="ECO:0000313" key="3">
    <source>
        <dbReference type="Proteomes" id="UP001335648"/>
    </source>
</evidence>
<gene>
    <name evidence="2" type="ORF">CesoFtcFv8_018900</name>
</gene>
<name>A0AAN8BH66_9TELE</name>
<proteinExistence type="predicted"/>
<accession>A0AAN8BH66</accession>
<dbReference type="Proteomes" id="UP001335648">
    <property type="component" value="Unassembled WGS sequence"/>
</dbReference>
<keyword evidence="1" id="KW-0472">Membrane</keyword>